<keyword evidence="10" id="KW-1003">Cell membrane</keyword>
<feature type="region of interest" description="Hydrophobic" evidence="10">
    <location>
        <begin position="1"/>
        <end position="26"/>
    </location>
</feature>
<comment type="caution">
    <text evidence="13">The sequence shown here is derived from an EMBL/GenBank/DDBJ whole genome shotgun (WGS) entry which is preliminary data.</text>
</comment>
<dbReference type="GO" id="GO:0022900">
    <property type="term" value="P:electron transport chain"/>
    <property type="evidence" value="ECO:0007669"/>
    <property type="project" value="UniProtKB-UniRule"/>
</dbReference>
<evidence type="ECO:0000259" key="12">
    <source>
        <dbReference type="PROSITE" id="PS51656"/>
    </source>
</evidence>
<reference evidence="13" key="2">
    <citation type="journal article" date="2021" name="PeerJ">
        <title>Extensive microbial diversity within the chicken gut microbiome revealed by metagenomics and culture.</title>
        <authorList>
            <person name="Gilroy R."/>
            <person name="Ravi A."/>
            <person name="Getino M."/>
            <person name="Pursley I."/>
            <person name="Horton D.L."/>
            <person name="Alikhan N.F."/>
            <person name="Baker D."/>
            <person name="Gharbi K."/>
            <person name="Hall N."/>
            <person name="Watson M."/>
            <person name="Adriaenssens E.M."/>
            <person name="Foster-Nyarko E."/>
            <person name="Jarju S."/>
            <person name="Secka A."/>
            <person name="Antonio M."/>
            <person name="Oren A."/>
            <person name="Chaudhuri R.R."/>
            <person name="La Ragione R."/>
            <person name="Hildebrand F."/>
            <person name="Pallen M.J."/>
        </authorList>
    </citation>
    <scope>NUCLEOTIDE SEQUENCE</scope>
    <source>
        <strain evidence="13">ChiGjej1B1-19959</strain>
    </source>
</reference>
<gene>
    <name evidence="10" type="primary">rnfB</name>
    <name evidence="13" type="ORF">IAC53_04605</name>
</gene>
<dbReference type="PROSITE" id="PS51379">
    <property type="entry name" value="4FE4S_FER_2"/>
    <property type="match status" value="4"/>
</dbReference>
<dbReference type="GO" id="GO:0009055">
    <property type="term" value="F:electron transfer activity"/>
    <property type="evidence" value="ECO:0007669"/>
    <property type="project" value="InterPro"/>
</dbReference>
<reference evidence="13" key="1">
    <citation type="submission" date="2020-10" db="EMBL/GenBank/DDBJ databases">
        <authorList>
            <person name="Gilroy R."/>
        </authorList>
    </citation>
    <scope>NUCLEOTIDE SEQUENCE</scope>
    <source>
        <strain evidence="13">ChiGjej1B1-19959</strain>
    </source>
</reference>
<protein>
    <recommendedName>
        <fullName evidence="10">Ion-translocating oxidoreductase complex subunit B</fullName>
        <ecNumber evidence="10">7.-.-.-</ecNumber>
    </recommendedName>
    <alternativeName>
        <fullName evidence="10">Rnf electron transport complex subunit B</fullName>
    </alternativeName>
</protein>
<feature type="binding site" evidence="10">
    <location>
        <position position="152"/>
    </location>
    <ligand>
        <name>[4Fe-4S] cluster</name>
        <dbReference type="ChEBI" id="CHEBI:49883"/>
        <label>3</label>
    </ligand>
</feature>
<feature type="binding site" evidence="10">
    <location>
        <position position="57"/>
    </location>
    <ligand>
        <name>[4Fe-4S] cluster</name>
        <dbReference type="ChEBI" id="CHEBI:49883"/>
        <label>1</label>
    </ligand>
</feature>
<evidence type="ECO:0000256" key="4">
    <source>
        <dbReference type="ARBA" id="ARBA00022737"/>
    </source>
</evidence>
<evidence type="ECO:0000256" key="9">
    <source>
        <dbReference type="ARBA" id="ARBA00023136"/>
    </source>
</evidence>
<dbReference type="Pfam" id="PF04060">
    <property type="entry name" value="FeS"/>
    <property type="match status" value="1"/>
</dbReference>
<comment type="function">
    <text evidence="10">Part of a membrane-bound complex that couples electron transfer with translocation of ions across the membrane.</text>
</comment>
<dbReference type="Gene3D" id="3.30.70.20">
    <property type="match status" value="2"/>
</dbReference>
<dbReference type="PANTHER" id="PTHR43560">
    <property type="entry name" value="ION-TRANSLOCATING OXIDOREDUCTASE COMPLEX SUBUNIT B"/>
    <property type="match status" value="1"/>
</dbReference>
<dbReference type="InterPro" id="IPR010207">
    <property type="entry name" value="Elect_transpt_cplx_RnfB/RsxB"/>
</dbReference>
<dbReference type="InterPro" id="IPR017900">
    <property type="entry name" value="4Fe4S_Fe_S_CS"/>
</dbReference>
<feature type="binding site" evidence="10">
    <location>
        <position position="177"/>
    </location>
    <ligand>
        <name>[4Fe-4S] cluster</name>
        <dbReference type="ChEBI" id="CHEBI:49883"/>
        <label>3</label>
    </ligand>
</feature>
<comment type="subcellular location">
    <subcellularLocation>
        <location evidence="10">Cell membrane</location>
    </subcellularLocation>
</comment>
<keyword evidence="4 10" id="KW-0677">Repeat</keyword>
<keyword evidence="2 10" id="KW-0004">4Fe-4S</keyword>
<feature type="binding site" evidence="10">
    <location>
        <position position="49"/>
    </location>
    <ligand>
        <name>[4Fe-4S] cluster</name>
        <dbReference type="ChEBI" id="CHEBI:49883"/>
        <label>1</label>
    </ligand>
</feature>
<keyword evidence="5 10" id="KW-1278">Translocase</keyword>
<dbReference type="InterPro" id="IPR050395">
    <property type="entry name" value="4Fe4S_Ferredoxin_RnfB"/>
</dbReference>
<evidence type="ECO:0000256" key="7">
    <source>
        <dbReference type="ARBA" id="ARBA00023004"/>
    </source>
</evidence>
<name>A0A9D1LDP4_9FIRM</name>
<dbReference type="AlphaFoldDB" id="A0A9D1LDP4"/>
<dbReference type="HAMAP" id="MF_00463">
    <property type="entry name" value="RsxB_RnfB"/>
    <property type="match status" value="1"/>
</dbReference>
<feature type="binding site" evidence="10">
    <location>
        <position position="52"/>
    </location>
    <ligand>
        <name>[4Fe-4S] cluster</name>
        <dbReference type="ChEBI" id="CHEBI:49883"/>
        <label>1</label>
    </ligand>
</feature>
<evidence type="ECO:0000256" key="3">
    <source>
        <dbReference type="ARBA" id="ARBA00022723"/>
    </source>
</evidence>
<evidence type="ECO:0000256" key="10">
    <source>
        <dbReference type="HAMAP-Rule" id="MF_00463"/>
    </source>
</evidence>
<feature type="binding site" evidence="10">
    <location>
        <position position="181"/>
    </location>
    <ligand>
        <name>[4Fe-4S] cluster</name>
        <dbReference type="ChEBI" id="CHEBI:49883"/>
        <label>2</label>
    </ligand>
</feature>
<feature type="domain" description="4Fe-4S ferredoxin-type" evidence="11">
    <location>
        <begin position="162"/>
        <end position="191"/>
    </location>
</feature>
<comment type="caution">
    <text evidence="10">Lacks conserved residue(s) required for the propagation of feature annotation.</text>
</comment>
<dbReference type="InterPro" id="IPR007202">
    <property type="entry name" value="4Fe-4S_dom"/>
</dbReference>
<feature type="binding site" evidence="10">
    <location>
        <position position="138"/>
    </location>
    <ligand>
        <name>[4Fe-4S] cluster</name>
        <dbReference type="ChEBI" id="CHEBI:49883"/>
        <label>2</label>
    </ligand>
</feature>
<dbReference type="SUPFAM" id="SSF54862">
    <property type="entry name" value="4Fe-4S ferredoxins"/>
    <property type="match status" value="2"/>
</dbReference>
<feature type="binding site" evidence="10">
    <location>
        <position position="174"/>
    </location>
    <ligand>
        <name>[4Fe-4S] cluster</name>
        <dbReference type="ChEBI" id="CHEBI:49883"/>
        <label>3</label>
    </ligand>
</feature>
<dbReference type="PROSITE" id="PS51656">
    <property type="entry name" value="4FE4S"/>
    <property type="match status" value="1"/>
</dbReference>
<evidence type="ECO:0000313" key="14">
    <source>
        <dbReference type="Proteomes" id="UP000824071"/>
    </source>
</evidence>
<feature type="domain" description="4Fe-4S ferredoxin-type" evidence="11">
    <location>
        <begin position="206"/>
        <end position="236"/>
    </location>
</feature>
<keyword evidence="6 10" id="KW-0249">Electron transport</keyword>
<dbReference type="CDD" id="cd10549">
    <property type="entry name" value="MtMvhB_like"/>
    <property type="match status" value="1"/>
</dbReference>
<comment type="cofactor">
    <cofactor evidence="10">
        <name>[4Fe-4S] cluster</name>
        <dbReference type="ChEBI" id="CHEBI:49883"/>
    </cofactor>
    <text evidence="10">Binds 3 [4Fe-4S] clusters.</text>
</comment>
<proteinExistence type="inferred from homology"/>
<feature type="binding site" evidence="10">
    <location>
        <position position="75"/>
    </location>
    <ligand>
        <name>[4Fe-4S] cluster</name>
        <dbReference type="ChEBI" id="CHEBI:49883"/>
        <label>1</label>
    </ligand>
</feature>
<keyword evidence="1 10" id="KW-0813">Transport</keyword>
<dbReference type="GO" id="GO:0005886">
    <property type="term" value="C:plasma membrane"/>
    <property type="evidence" value="ECO:0007669"/>
    <property type="project" value="UniProtKB-SubCell"/>
</dbReference>
<comment type="subunit">
    <text evidence="10">The complex is composed of six subunits: RnfA, RnfB, RnfC, RnfD, RnfE and RnfG.</text>
</comment>
<dbReference type="Pfam" id="PF12800">
    <property type="entry name" value="Fer4_4"/>
    <property type="match status" value="1"/>
</dbReference>
<dbReference type="GO" id="GO:0046872">
    <property type="term" value="F:metal ion binding"/>
    <property type="evidence" value="ECO:0007669"/>
    <property type="project" value="UniProtKB-KW"/>
</dbReference>
<dbReference type="InterPro" id="IPR017896">
    <property type="entry name" value="4Fe4S_Fe-S-bd"/>
</dbReference>
<keyword evidence="8 10" id="KW-0411">Iron-sulfur</keyword>
<feature type="binding site" evidence="10">
    <location>
        <position position="148"/>
    </location>
    <ligand>
        <name>[4Fe-4S] cluster</name>
        <dbReference type="ChEBI" id="CHEBI:49883"/>
        <label>2</label>
    </ligand>
</feature>
<sequence>MNTILLAVLLVAGIGLIAGVGLSVASVVMAVPTDETADAIREVLPGANCGACGFSGCDGYAAALSGGQTAQTNLCAPGGNDAAKAIAAILGVEAGEIKPMAAVVHCNGTTENSKQKLTYQGVQSCVMAAQLFGGQKECVYGCLGYGDCVRACPYDAISICDGVARVNPLACKACRACISACPKHLIELLPLYETRAAVLCKNHNKGAFTRKECTAGCIGCMKCTKVCEFDAIRVENNTAHVDYDKCTGCGKCAAQCPVGAIHLLTLAKESGAQAG</sequence>
<feature type="binding site" evidence="10">
    <location>
        <position position="171"/>
    </location>
    <ligand>
        <name>[4Fe-4S] cluster</name>
        <dbReference type="ChEBI" id="CHEBI:49883"/>
        <label>3</label>
    </ligand>
</feature>
<dbReference type="NCBIfam" id="TIGR01944">
    <property type="entry name" value="rnfB"/>
    <property type="match status" value="1"/>
</dbReference>
<evidence type="ECO:0000256" key="6">
    <source>
        <dbReference type="ARBA" id="ARBA00022982"/>
    </source>
</evidence>
<dbReference type="Pfam" id="PF14697">
    <property type="entry name" value="Fer4_21"/>
    <property type="match status" value="1"/>
</dbReference>
<feature type="binding site" evidence="10">
    <location>
        <position position="142"/>
    </location>
    <ligand>
        <name>[4Fe-4S] cluster</name>
        <dbReference type="ChEBI" id="CHEBI:49883"/>
        <label>2</label>
    </ligand>
</feature>
<evidence type="ECO:0000256" key="2">
    <source>
        <dbReference type="ARBA" id="ARBA00022485"/>
    </source>
</evidence>
<evidence type="ECO:0000256" key="8">
    <source>
        <dbReference type="ARBA" id="ARBA00023014"/>
    </source>
</evidence>
<dbReference type="EMBL" id="DVMW01000029">
    <property type="protein sequence ID" value="HIU35874.1"/>
    <property type="molecule type" value="Genomic_DNA"/>
</dbReference>
<feature type="domain" description="4Fe-4S ferredoxin-type" evidence="11">
    <location>
        <begin position="237"/>
        <end position="266"/>
    </location>
</feature>
<feature type="domain" description="4Fe-4S ferredoxin-type" evidence="11">
    <location>
        <begin position="129"/>
        <end position="159"/>
    </location>
</feature>
<organism evidence="13 14">
    <name type="scientific">Candidatus Fimenecus excrementigallinarum</name>
    <dbReference type="NCBI Taxonomy" id="2840816"/>
    <lineage>
        <taxon>Bacteria</taxon>
        <taxon>Bacillati</taxon>
        <taxon>Bacillota</taxon>
        <taxon>Clostridia</taxon>
        <taxon>Candidatus Fimenecus</taxon>
    </lineage>
</organism>
<keyword evidence="3 10" id="KW-0479">Metal-binding</keyword>
<dbReference type="Proteomes" id="UP000824071">
    <property type="component" value="Unassembled WGS sequence"/>
</dbReference>
<keyword evidence="7 10" id="KW-0408">Iron</keyword>
<dbReference type="PROSITE" id="PS00198">
    <property type="entry name" value="4FE4S_FER_1"/>
    <property type="match status" value="1"/>
</dbReference>
<evidence type="ECO:0000313" key="13">
    <source>
        <dbReference type="EMBL" id="HIU35874.1"/>
    </source>
</evidence>
<evidence type="ECO:0000259" key="11">
    <source>
        <dbReference type="PROSITE" id="PS51379"/>
    </source>
</evidence>
<feature type="domain" description="4Fe-4S" evidence="12">
    <location>
        <begin position="32"/>
        <end position="92"/>
    </location>
</feature>
<comment type="similarity">
    <text evidence="10">Belongs to the 4Fe4S bacterial-type ferredoxin family. RnfB subfamily.</text>
</comment>
<dbReference type="Gene3D" id="1.10.15.40">
    <property type="entry name" value="Electron transport complex subunit B, putative Fe-S cluster"/>
    <property type="match status" value="1"/>
</dbReference>
<evidence type="ECO:0000256" key="1">
    <source>
        <dbReference type="ARBA" id="ARBA00022448"/>
    </source>
</evidence>
<dbReference type="EC" id="7.-.-.-" evidence="10"/>
<dbReference type="PANTHER" id="PTHR43560:SF1">
    <property type="entry name" value="ION-TRANSLOCATING OXIDOREDUCTASE COMPLEX SUBUNIT B"/>
    <property type="match status" value="1"/>
</dbReference>
<keyword evidence="9 10" id="KW-0472">Membrane</keyword>
<evidence type="ECO:0000256" key="5">
    <source>
        <dbReference type="ARBA" id="ARBA00022967"/>
    </source>
</evidence>
<dbReference type="GO" id="GO:0051539">
    <property type="term" value="F:4 iron, 4 sulfur cluster binding"/>
    <property type="evidence" value="ECO:0007669"/>
    <property type="project" value="UniProtKB-UniRule"/>
</dbReference>
<accession>A0A9D1LDP4</accession>